<accession>A0A2S7K9W8</accession>
<dbReference type="PANTHER" id="PTHR10088">
    <property type="entry name" value="GLUCOKINASE REGULATORY PROTEIN"/>
    <property type="match status" value="1"/>
</dbReference>
<evidence type="ECO:0000313" key="5">
    <source>
        <dbReference type="Proteomes" id="UP000239504"/>
    </source>
</evidence>
<dbReference type="RefSeq" id="WP_104828013.1">
    <property type="nucleotide sequence ID" value="NZ_PJCH01000001.1"/>
</dbReference>
<proteinExistence type="predicted"/>
<dbReference type="CDD" id="cd05007">
    <property type="entry name" value="SIS_Etherase"/>
    <property type="match status" value="1"/>
</dbReference>
<dbReference type="NCBIfam" id="NF003915">
    <property type="entry name" value="PRK05441.1"/>
    <property type="match status" value="1"/>
</dbReference>
<reference evidence="4 5" key="1">
    <citation type="submission" date="2017-12" db="EMBL/GenBank/DDBJ databases">
        <authorList>
            <person name="Hurst M.R.H."/>
        </authorList>
    </citation>
    <scope>NUCLEOTIDE SEQUENCE [LARGE SCALE GENOMIC DNA]</scope>
    <source>
        <strain evidence="4 5">SY-3-19</strain>
    </source>
</reference>
<dbReference type="Proteomes" id="UP000239504">
    <property type="component" value="Unassembled WGS sequence"/>
</dbReference>
<evidence type="ECO:0000313" key="4">
    <source>
        <dbReference type="EMBL" id="PQA89310.1"/>
    </source>
</evidence>
<dbReference type="GO" id="GO:0009254">
    <property type="term" value="P:peptidoglycan turnover"/>
    <property type="evidence" value="ECO:0007669"/>
    <property type="project" value="TreeGrafter"/>
</dbReference>
<dbReference type="Gene3D" id="1.10.8.1080">
    <property type="match status" value="1"/>
</dbReference>
<dbReference type="InterPro" id="IPR005488">
    <property type="entry name" value="Etherase_MurQ"/>
</dbReference>
<dbReference type="PROSITE" id="PS51464">
    <property type="entry name" value="SIS"/>
    <property type="match status" value="1"/>
</dbReference>
<evidence type="ECO:0000256" key="1">
    <source>
        <dbReference type="ARBA" id="ARBA00023239"/>
    </source>
</evidence>
<keyword evidence="2" id="KW-0119">Carbohydrate metabolism</keyword>
<protein>
    <submittedName>
        <fullName evidence="4">N-acetylmuramic acid 6-phosphate etherase</fullName>
    </submittedName>
</protein>
<feature type="domain" description="SIS" evidence="3">
    <location>
        <begin position="50"/>
        <end position="213"/>
    </location>
</feature>
<dbReference type="InterPro" id="IPR046348">
    <property type="entry name" value="SIS_dom_sf"/>
</dbReference>
<dbReference type="SUPFAM" id="SSF53697">
    <property type="entry name" value="SIS domain"/>
    <property type="match status" value="1"/>
</dbReference>
<dbReference type="Pfam" id="PF20741">
    <property type="entry name" value="GKRP-like_C"/>
    <property type="match status" value="1"/>
</dbReference>
<dbReference type="GO" id="GO:0097367">
    <property type="term" value="F:carbohydrate derivative binding"/>
    <property type="evidence" value="ECO:0007669"/>
    <property type="project" value="InterPro"/>
</dbReference>
<dbReference type="GO" id="GO:0016803">
    <property type="term" value="F:ether hydrolase activity"/>
    <property type="evidence" value="ECO:0007669"/>
    <property type="project" value="TreeGrafter"/>
</dbReference>
<organism evidence="4 5">
    <name type="scientific">Hyphococcus luteus</name>
    <dbReference type="NCBI Taxonomy" id="2058213"/>
    <lineage>
        <taxon>Bacteria</taxon>
        <taxon>Pseudomonadati</taxon>
        <taxon>Pseudomonadota</taxon>
        <taxon>Alphaproteobacteria</taxon>
        <taxon>Parvularculales</taxon>
        <taxon>Parvularculaceae</taxon>
        <taxon>Hyphococcus</taxon>
    </lineage>
</organism>
<sequence length="304" mass="31721">MQTESVNERYAEIDRWPTAVAVDVMLEAQMSAVAAVRPEVDAIARAADAAADRLMAGGRLVYVGAGTSGRIAIQDAVELGPTYGWPMDRIVFVLAGGVNALIKSAETAEDDAAAAREQLSAIDLTSSDVLIGVAASGRTPFTLGGIEFGNHKGALTIGVVNNPSSEIQKAAEIGICAETGSEVVAGSTRMKAGTAQKVILNLLSTAIMIRCGRVYKGLMVDMTISNKKLHNRAVAIISQVAEISEEAAASALDDANGEIKTGILYALGADRGRAEKLLLDSSGVLRTAIERFYGKEADVVNGND</sequence>
<dbReference type="Gene3D" id="3.40.50.10490">
    <property type="entry name" value="Glucose-6-phosphate isomerase like protein, domain 1"/>
    <property type="match status" value="1"/>
</dbReference>
<dbReference type="EMBL" id="PJCH01000001">
    <property type="protein sequence ID" value="PQA89310.1"/>
    <property type="molecule type" value="Genomic_DNA"/>
</dbReference>
<evidence type="ECO:0000259" key="3">
    <source>
        <dbReference type="PROSITE" id="PS51464"/>
    </source>
</evidence>
<dbReference type="NCBIfam" id="NF009222">
    <property type="entry name" value="PRK12570.1"/>
    <property type="match status" value="1"/>
</dbReference>
<comment type="caution">
    <text evidence="4">The sequence shown here is derived from an EMBL/GenBank/DDBJ whole genome shotgun (WGS) entry which is preliminary data.</text>
</comment>
<dbReference type="AlphaFoldDB" id="A0A2S7K9W8"/>
<dbReference type="InterPro" id="IPR001347">
    <property type="entry name" value="SIS_dom"/>
</dbReference>
<keyword evidence="5" id="KW-1185">Reference proteome</keyword>
<dbReference type="OrthoDB" id="9813395at2"/>
<keyword evidence="1" id="KW-0456">Lyase</keyword>
<dbReference type="PANTHER" id="PTHR10088:SF4">
    <property type="entry name" value="GLUCOKINASE REGULATORY PROTEIN"/>
    <property type="match status" value="1"/>
</dbReference>
<gene>
    <name evidence="4" type="ORF">CW354_00065</name>
</gene>
<name>A0A2S7K9W8_9PROT</name>
<dbReference type="GO" id="GO:0046348">
    <property type="term" value="P:amino sugar catabolic process"/>
    <property type="evidence" value="ECO:0007669"/>
    <property type="project" value="InterPro"/>
</dbReference>
<dbReference type="GO" id="GO:0016835">
    <property type="term" value="F:carbon-oxygen lyase activity"/>
    <property type="evidence" value="ECO:0007669"/>
    <property type="project" value="InterPro"/>
</dbReference>
<dbReference type="InterPro" id="IPR040190">
    <property type="entry name" value="MURQ/GCKR"/>
</dbReference>
<dbReference type="Pfam" id="PF22645">
    <property type="entry name" value="GKRP_SIS_N"/>
    <property type="match status" value="1"/>
</dbReference>
<evidence type="ECO:0000256" key="2">
    <source>
        <dbReference type="ARBA" id="ARBA00023277"/>
    </source>
</evidence>